<proteinExistence type="predicted"/>
<sequence length="145" mass="16410">MTIRRLQDVEQGAEERLSMLTPQLALPSKGPQSSAEMETKNSVAIFEVMAAGSKNLKITFAQGLKDAAQELKVSLECFIERNKYLEEKNARLEATNRRLEEANRQMEAGWQRLKRGMPECGLSSGFLRLPLQSLLTNRVPPYTRK</sequence>
<evidence type="ECO:0000313" key="2">
    <source>
        <dbReference type="EMBL" id="CAH2099670.1"/>
    </source>
</evidence>
<dbReference type="Proteomes" id="UP001153954">
    <property type="component" value="Unassembled WGS sequence"/>
</dbReference>
<keyword evidence="3" id="KW-1185">Reference proteome</keyword>
<comment type="caution">
    <text evidence="2">The sequence shown here is derived from an EMBL/GenBank/DDBJ whole genome shotgun (WGS) entry which is preliminary data.</text>
</comment>
<feature type="coiled-coil region" evidence="1">
    <location>
        <begin position="75"/>
        <end position="109"/>
    </location>
</feature>
<organism evidence="2 3">
    <name type="scientific">Euphydryas editha</name>
    <name type="common">Edith's checkerspot</name>
    <dbReference type="NCBI Taxonomy" id="104508"/>
    <lineage>
        <taxon>Eukaryota</taxon>
        <taxon>Metazoa</taxon>
        <taxon>Ecdysozoa</taxon>
        <taxon>Arthropoda</taxon>
        <taxon>Hexapoda</taxon>
        <taxon>Insecta</taxon>
        <taxon>Pterygota</taxon>
        <taxon>Neoptera</taxon>
        <taxon>Endopterygota</taxon>
        <taxon>Lepidoptera</taxon>
        <taxon>Glossata</taxon>
        <taxon>Ditrysia</taxon>
        <taxon>Papilionoidea</taxon>
        <taxon>Nymphalidae</taxon>
        <taxon>Nymphalinae</taxon>
        <taxon>Euphydryas</taxon>
    </lineage>
</organism>
<reference evidence="2" key="1">
    <citation type="submission" date="2022-03" db="EMBL/GenBank/DDBJ databases">
        <authorList>
            <person name="Tunstrom K."/>
        </authorList>
    </citation>
    <scope>NUCLEOTIDE SEQUENCE</scope>
</reference>
<evidence type="ECO:0000313" key="3">
    <source>
        <dbReference type="Proteomes" id="UP001153954"/>
    </source>
</evidence>
<evidence type="ECO:0000256" key="1">
    <source>
        <dbReference type="SAM" id="Coils"/>
    </source>
</evidence>
<gene>
    <name evidence="2" type="ORF">EEDITHA_LOCUS14620</name>
</gene>
<dbReference type="EMBL" id="CAKOGL010000022">
    <property type="protein sequence ID" value="CAH2099670.1"/>
    <property type="molecule type" value="Genomic_DNA"/>
</dbReference>
<protein>
    <submittedName>
        <fullName evidence="2">Uncharacterized protein</fullName>
    </submittedName>
</protein>
<name>A0AAU9UK10_EUPED</name>
<accession>A0AAU9UK10</accession>
<dbReference type="AlphaFoldDB" id="A0AAU9UK10"/>
<keyword evidence="1" id="KW-0175">Coiled coil</keyword>